<feature type="domain" description="FAD-binding PCMH-type" evidence="6">
    <location>
        <begin position="36"/>
        <end position="204"/>
    </location>
</feature>
<dbReference type="PANTHER" id="PTHR42973:SF39">
    <property type="entry name" value="FAD-BINDING PCMH-TYPE DOMAIN-CONTAINING PROTEIN"/>
    <property type="match status" value="1"/>
</dbReference>
<keyword evidence="3" id="KW-0285">Flavoprotein</keyword>
<dbReference type="InterPro" id="IPR050416">
    <property type="entry name" value="FAD-linked_Oxidoreductase"/>
</dbReference>
<dbReference type="GO" id="GO:0071949">
    <property type="term" value="F:FAD binding"/>
    <property type="evidence" value="ECO:0007669"/>
    <property type="project" value="InterPro"/>
</dbReference>
<dbReference type="InterPro" id="IPR012951">
    <property type="entry name" value="BBE"/>
</dbReference>
<evidence type="ECO:0000256" key="2">
    <source>
        <dbReference type="ARBA" id="ARBA00005466"/>
    </source>
</evidence>
<dbReference type="InterPro" id="IPR006093">
    <property type="entry name" value="Oxy_OxRdtase_FAD_BS"/>
</dbReference>
<dbReference type="Gene3D" id="3.30.465.10">
    <property type="match status" value="1"/>
</dbReference>
<evidence type="ECO:0000313" key="8">
    <source>
        <dbReference type="Proteomes" id="UP000590647"/>
    </source>
</evidence>
<dbReference type="AlphaFoldDB" id="A0A7W9HBP8"/>
<dbReference type="GO" id="GO:0016491">
    <property type="term" value="F:oxidoreductase activity"/>
    <property type="evidence" value="ECO:0007669"/>
    <property type="project" value="UniProtKB-KW"/>
</dbReference>
<evidence type="ECO:0000256" key="3">
    <source>
        <dbReference type="ARBA" id="ARBA00022630"/>
    </source>
</evidence>
<reference evidence="7 8" key="1">
    <citation type="submission" date="2020-08" db="EMBL/GenBank/DDBJ databases">
        <title>Sequencing the genomes of 1000 actinobacteria strains.</title>
        <authorList>
            <person name="Klenk H.-P."/>
        </authorList>
    </citation>
    <scope>NUCLEOTIDE SEQUENCE [LARGE SCALE GENOMIC DNA]</scope>
    <source>
        <strain evidence="7 8">DSM 40084</strain>
    </source>
</reference>
<comment type="cofactor">
    <cofactor evidence="1">
        <name>FAD</name>
        <dbReference type="ChEBI" id="CHEBI:57692"/>
    </cofactor>
</comment>
<dbReference type="InterPro" id="IPR016169">
    <property type="entry name" value="FAD-bd_PCMH_sub2"/>
</dbReference>
<dbReference type="Pfam" id="PF01565">
    <property type="entry name" value="FAD_binding_4"/>
    <property type="match status" value="1"/>
</dbReference>
<name>A0A7W9HBP8_9ACTN</name>
<comment type="caution">
    <text evidence="7">The sequence shown here is derived from an EMBL/GenBank/DDBJ whole genome shotgun (WGS) entry which is preliminary data.</text>
</comment>
<dbReference type="Pfam" id="PF08031">
    <property type="entry name" value="BBE"/>
    <property type="match status" value="1"/>
</dbReference>
<dbReference type="InterPro" id="IPR036318">
    <property type="entry name" value="FAD-bd_PCMH-like_sf"/>
</dbReference>
<dbReference type="SUPFAM" id="SSF56176">
    <property type="entry name" value="FAD-binding/transporter-associated domain-like"/>
    <property type="match status" value="1"/>
</dbReference>
<protein>
    <submittedName>
        <fullName evidence="7">FAD/FMN-containing dehydrogenase</fullName>
    </submittedName>
</protein>
<dbReference type="Proteomes" id="UP000590647">
    <property type="component" value="Unassembled WGS sequence"/>
</dbReference>
<comment type="similarity">
    <text evidence="2">Belongs to the oxygen-dependent FAD-linked oxidoreductase family.</text>
</comment>
<dbReference type="InterPro" id="IPR016166">
    <property type="entry name" value="FAD-bd_PCMH"/>
</dbReference>
<sequence>MKHDDIQALASRVTGPVLLPGDQDFDEERTGANLAVRHRPDVIVGAARSQDVQEAVRFAAEHGLPVAVQATGHGYAGAADGGLLITTGRMTGVEVDADRRTVTVEAGARFEQVIPATAPHGLAPLNGSAPHVGVVSYVLGGGVGLLVRTYGYASDRVRSLQVVTADGALRQVTADSDPDLYWALVGGRDNFGIVTRLEMDLVPVARVYGGGFFFDAEAAPDVLSAYVRWTSDLPREMNSSVALIPMPDDPEVPEPMRGRHVYHVRIAYTGSAAEGERLVAPLRDAGPVLIEDLRDMPYTESGSIHDEPPGPVPFQRETVMLREAGDDVLRVLLEHTGPQAPLPVVVELRHLGGALATPPERPNSVAHRDAGYLLSVVTLLFGITEEDTRPMYKQLREALRPVSTGAGLNFLGHGANAGEEAIRTAYAPADLDRLARLKAVYDPGNLFRLNYNIPPAGDGPAGAA</sequence>
<evidence type="ECO:0000256" key="4">
    <source>
        <dbReference type="ARBA" id="ARBA00022827"/>
    </source>
</evidence>
<dbReference type="PROSITE" id="PS00862">
    <property type="entry name" value="OX2_COVAL_FAD"/>
    <property type="match status" value="1"/>
</dbReference>
<keyword evidence="5" id="KW-0560">Oxidoreductase</keyword>
<evidence type="ECO:0000313" key="7">
    <source>
        <dbReference type="EMBL" id="MBB5799248.1"/>
    </source>
</evidence>
<evidence type="ECO:0000256" key="1">
    <source>
        <dbReference type="ARBA" id="ARBA00001974"/>
    </source>
</evidence>
<organism evidence="7 8">
    <name type="scientific">Streptomyces caelestis</name>
    <dbReference type="NCBI Taxonomy" id="36816"/>
    <lineage>
        <taxon>Bacteria</taxon>
        <taxon>Bacillati</taxon>
        <taxon>Actinomycetota</taxon>
        <taxon>Actinomycetes</taxon>
        <taxon>Kitasatosporales</taxon>
        <taxon>Streptomycetaceae</taxon>
        <taxon>Streptomyces</taxon>
    </lineage>
</organism>
<proteinExistence type="inferred from homology"/>
<accession>A0A7W9HBP8</accession>
<keyword evidence="8" id="KW-1185">Reference proteome</keyword>
<dbReference type="InterPro" id="IPR016167">
    <property type="entry name" value="FAD-bd_PCMH_sub1"/>
</dbReference>
<dbReference type="PANTHER" id="PTHR42973">
    <property type="entry name" value="BINDING OXIDOREDUCTASE, PUTATIVE (AFU_ORTHOLOGUE AFUA_1G17690)-RELATED"/>
    <property type="match status" value="1"/>
</dbReference>
<evidence type="ECO:0000259" key="6">
    <source>
        <dbReference type="PROSITE" id="PS51387"/>
    </source>
</evidence>
<dbReference type="InterPro" id="IPR006094">
    <property type="entry name" value="Oxid_FAD_bind_N"/>
</dbReference>
<dbReference type="EMBL" id="JACHNE010000001">
    <property type="protein sequence ID" value="MBB5799248.1"/>
    <property type="molecule type" value="Genomic_DNA"/>
</dbReference>
<dbReference type="PROSITE" id="PS51387">
    <property type="entry name" value="FAD_PCMH"/>
    <property type="match status" value="1"/>
</dbReference>
<keyword evidence="4" id="KW-0274">FAD</keyword>
<evidence type="ECO:0000256" key="5">
    <source>
        <dbReference type="ARBA" id="ARBA00023002"/>
    </source>
</evidence>
<dbReference type="Gene3D" id="3.30.43.10">
    <property type="entry name" value="Uridine Diphospho-n-acetylenolpyruvylglucosamine Reductase, domain 2"/>
    <property type="match status" value="1"/>
</dbReference>
<dbReference type="Gene3D" id="3.40.462.20">
    <property type="match status" value="1"/>
</dbReference>
<gene>
    <name evidence="7" type="ORF">HDA41_007212</name>
</gene>
<dbReference type="RefSeq" id="WP_184991425.1">
    <property type="nucleotide sequence ID" value="NZ_JACHNE010000001.1"/>
</dbReference>